<evidence type="ECO:0000259" key="1">
    <source>
        <dbReference type="PROSITE" id="PS50848"/>
    </source>
</evidence>
<gene>
    <name evidence="2" type="ORF">QR680_008344</name>
</gene>
<organism evidence="2 3">
    <name type="scientific">Steinernema hermaphroditum</name>
    <dbReference type="NCBI Taxonomy" id="289476"/>
    <lineage>
        <taxon>Eukaryota</taxon>
        <taxon>Metazoa</taxon>
        <taxon>Ecdysozoa</taxon>
        <taxon>Nematoda</taxon>
        <taxon>Chromadorea</taxon>
        <taxon>Rhabditida</taxon>
        <taxon>Tylenchina</taxon>
        <taxon>Panagrolaimomorpha</taxon>
        <taxon>Strongyloidoidea</taxon>
        <taxon>Steinernematidae</taxon>
        <taxon>Steinernema</taxon>
    </lineage>
</organism>
<comment type="caution">
    <text evidence="2">The sequence shown here is derived from an EMBL/GenBank/DDBJ whole genome shotgun (WGS) entry which is preliminary data.</text>
</comment>
<protein>
    <recommendedName>
        <fullName evidence="1">START domain-containing protein</fullName>
    </recommendedName>
</protein>
<keyword evidence="3" id="KW-1185">Reference proteome</keyword>
<feature type="domain" description="START" evidence="1">
    <location>
        <begin position="44"/>
        <end position="229"/>
    </location>
</feature>
<dbReference type="InterPro" id="IPR002913">
    <property type="entry name" value="START_lipid-bd_dom"/>
</dbReference>
<dbReference type="GO" id="GO:0099044">
    <property type="term" value="P:vesicle tethering to endoplasmic reticulum"/>
    <property type="evidence" value="ECO:0007669"/>
    <property type="project" value="TreeGrafter"/>
</dbReference>
<dbReference type="Pfam" id="PF01852">
    <property type="entry name" value="START"/>
    <property type="match status" value="1"/>
</dbReference>
<dbReference type="PROSITE" id="PS50848">
    <property type="entry name" value="START"/>
    <property type="match status" value="1"/>
</dbReference>
<dbReference type="GO" id="GO:0005765">
    <property type="term" value="C:lysosomal membrane"/>
    <property type="evidence" value="ECO:0007669"/>
    <property type="project" value="TreeGrafter"/>
</dbReference>
<dbReference type="InterPro" id="IPR000799">
    <property type="entry name" value="StAR-like"/>
</dbReference>
<reference evidence="2" key="1">
    <citation type="submission" date="2023-06" db="EMBL/GenBank/DDBJ databases">
        <title>Genomic analysis of the entomopathogenic nematode Steinernema hermaphroditum.</title>
        <authorList>
            <person name="Schwarz E.M."/>
            <person name="Heppert J.K."/>
            <person name="Baniya A."/>
            <person name="Schwartz H.T."/>
            <person name="Tan C.-H."/>
            <person name="Antoshechkin I."/>
            <person name="Sternberg P.W."/>
            <person name="Goodrich-Blair H."/>
            <person name="Dillman A.R."/>
        </authorList>
    </citation>
    <scope>NUCLEOTIDE SEQUENCE</scope>
    <source>
        <strain evidence="2">PS9179</strain>
        <tissue evidence="2">Whole animal</tissue>
    </source>
</reference>
<dbReference type="Proteomes" id="UP001175271">
    <property type="component" value="Unassembled WGS sequence"/>
</dbReference>
<accession>A0AA39IGA0</accession>
<evidence type="ECO:0000313" key="3">
    <source>
        <dbReference type="Proteomes" id="UP001175271"/>
    </source>
</evidence>
<dbReference type="Gene3D" id="3.30.530.20">
    <property type="match status" value="1"/>
</dbReference>
<dbReference type="EMBL" id="JAUCMV010000001">
    <property type="protein sequence ID" value="KAK0423817.1"/>
    <property type="molecule type" value="Genomic_DNA"/>
</dbReference>
<dbReference type="InterPro" id="IPR023393">
    <property type="entry name" value="START-like_dom_sf"/>
</dbReference>
<proteinExistence type="predicted"/>
<dbReference type="SMART" id="SM00234">
    <property type="entry name" value="START"/>
    <property type="match status" value="1"/>
</dbReference>
<evidence type="ECO:0000313" key="2">
    <source>
        <dbReference type="EMBL" id="KAK0423817.1"/>
    </source>
</evidence>
<dbReference type="AlphaFoldDB" id="A0AA39IGA0"/>
<dbReference type="SUPFAM" id="SSF55961">
    <property type="entry name" value="Bet v1-like"/>
    <property type="match status" value="1"/>
</dbReference>
<dbReference type="GO" id="GO:0140284">
    <property type="term" value="C:endoplasmic reticulum-endosome membrane contact site"/>
    <property type="evidence" value="ECO:0007669"/>
    <property type="project" value="TreeGrafter"/>
</dbReference>
<dbReference type="PANTHER" id="PTHR46121">
    <property type="entry name" value="STEROIDOGENIC ACUTE REGULATORY PROTEIN-LIKE"/>
    <property type="match status" value="1"/>
</dbReference>
<dbReference type="GO" id="GO:0008289">
    <property type="term" value="F:lipid binding"/>
    <property type="evidence" value="ECO:0007669"/>
    <property type="project" value="InterPro"/>
</dbReference>
<name>A0AA39IGA0_9BILA</name>
<sequence>MTSIDVFDVKDTLAPEHEKYKQGLINSSESLKEAYEIFNSVSFATKEDWKKETEQGSDVVYSKNIKYGKLFTLSSELPLDCETVFKDNWTGIENLSQWNPNYAFSHSFKTLTDHADLIHYGNNDMMVVKGRDFVVGRMWRKVGETYYLSGRSFETPDIPEQKNNVRAVLHLGAGRFQPHPTDSTKCKVDFIMCLDFKGWIPSKVINAVMGKMMIQDAEVNKKRCEQMRDAKSA</sequence>
<dbReference type="InterPro" id="IPR051869">
    <property type="entry name" value="STARD3"/>
</dbReference>
<dbReference type="PANTHER" id="PTHR46121:SF3">
    <property type="entry name" value="STEROIDOGENIC ACUTE REGULATORY-LIKE PROTEIN 1"/>
    <property type="match status" value="1"/>
</dbReference>
<dbReference type="GO" id="GO:0031902">
    <property type="term" value="C:late endosome membrane"/>
    <property type="evidence" value="ECO:0007669"/>
    <property type="project" value="TreeGrafter"/>
</dbReference>
<dbReference type="PRINTS" id="PR00978">
    <property type="entry name" value="STARPROTEIN"/>
</dbReference>
<dbReference type="GO" id="GO:0005789">
    <property type="term" value="C:endoplasmic reticulum membrane"/>
    <property type="evidence" value="ECO:0007669"/>
    <property type="project" value="TreeGrafter"/>
</dbReference>